<feature type="compositionally biased region" description="Low complexity" evidence="1">
    <location>
        <begin position="461"/>
        <end position="470"/>
    </location>
</feature>
<name>I0Z7D6_COCSC</name>
<evidence type="ECO:0000313" key="2">
    <source>
        <dbReference type="EMBL" id="EIE26555.1"/>
    </source>
</evidence>
<evidence type="ECO:0000313" key="3">
    <source>
        <dbReference type="Proteomes" id="UP000007264"/>
    </source>
</evidence>
<dbReference type="STRING" id="574566.I0Z7D6"/>
<feature type="region of interest" description="Disordered" evidence="1">
    <location>
        <begin position="445"/>
        <end position="472"/>
    </location>
</feature>
<feature type="compositionally biased region" description="Low complexity" evidence="1">
    <location>
        <begin position="598"/>
        <end position="612"/>
    </location>
</feature>
<gene>
    <name evidence="2" type="ORF">COCSUDRAFT_46140</name>
</gene>
<dbReference type="Proteomes" id="UP000007264">
    <property type="component" value="Unassembled WGS sequence"/>
</dbReference>
<feature type="region of interest" description="Disordered" evidence="1">
    <location>
        <begin position="255"/>
        <end position="288"/>
    </location>
</feature>
<proteinExistence type="predicted"/>
<dbReference type="RefSeq" id="XP_005651099.1">
    <property type="nucleotide sequence ID" value="XM_005651042.1"/>
</dbReference>
<feature type="compositionally biased region" description="Basic and acidic residues" evidence="1">
    <location>
        <begin position="580"/>
        <end position="594"/>
    </location>
</feature>
<sequence>MQDNDAERRSSWSSWVYTPLKALKESYMYLSKSPIKTDEVDDNDGGHLNNQTASSTAAELVEEGEAQSQKAADQYSSMEEQAGPSQPVDMALPERLLGTLPTLPSRLDAVTPPSPAQSSGAAGTPMGQLPTSLLNRPFNSVGPSRFGLRDGPAPSPLALTPAVQPFRTTAHRGNKPFARTPIHMQPLSLVPPGSVPASAAGAAAAPEPAPLSWTPMRTYSSMQPRAGAALSLKRGRTDGSPLGTPLLGAGLAADSDRRIRRRGEQGERSAERRVWKAGQTPYSTKGAAGRDVLAIEGPSASEGTQVANGLLGKREPLPMTESARRIAMALDAMLPTASSQGPADTAAASTPQKPVAPPSDSLGVAPAPLLSTVAPAPASSSSLALPLTLPLDAFPKPATLSWGSQPPPASSAVQAAPTLGQWSAAATAAPPAASWSSWSPAVALPTDLTTGKKDSPPSPTPSAAAALPLTPVGPSLPQPSLFKFSNAHKVNNIPDGPAAMEESTEVVSEKFSFRPARSLLDSAEKLKQQAPPVQPQRGAVTPEKVLAENNRAAAAASQPLPVSDNEDDEENLDEDGSEDGDIKGVTRSSARTEENGIAPEAATKEAATPAPASGGWDLSFLKKNQAQAAAATDAAEKAIAAEKSGAPSQPQASAATGGWGADFLSANKAAVGAATAAAKADLDKKAGKSSSGATPAPFTISFGKPQTPAPDTAASSGSGLLSFLGSVVPGSSSTAFAPSTFSGFSFGLKQPAEASDPAATCSITAVAPASSSLPAFLASSTPAAHDATENGDAAVSLADGPGWALPKKAKANDVSPPSAGFTLDGTAMTFSFPGASASSAPATTAAATPSQPAPYSFGAATEGSKLAKTTTATATADVLTDAAASEAPAGASIFAPKSFGAPVSFGFCAALQPASSTAASTPFPFGASSAATEGPAKDPIMFQLKPRAAPFVPSTGFPFGKTAADAGKGDSQELPESVPTGLSLTQAQGSGRSLDSNMSVSPSAGSAGAANPFVALETGLTALAPSTTGLPSMIPASSAAAASSFTFGAGAASAAAISGFLAPAASMGMGFSSGSITTFGGPASTPAFGAGAVSAPAQSSAAVGMFGASANSGFGAAASAPPFGAPPVTAPAFGVASTPAFGATQSGSLVFGASGTPAFGASSTPAFGAGSAPAFGASTVPSFGQASTPAFGAGSAPAFGGFGGGGGGGFGAPAAPAFGGFGGAAGAFGAPPQSAPAAGAPFGASHTAPAWGAQATSTPTFGQAPAQPSANAAPGPFGAPLQPAFGLQQQQQQPGPANPFGFQGAPSGGIGGDAASGFTMGAGDSQQQGQQGQMARRKVKVKRKGR</sequence>
<organism evidence="2 3">
    <name type="scientific">Coccomyxa subellipsoidea (strain C-169)</name>
    <name type="common">Green microalga</name>
    <dbReference type="NCBI Taxonomy" id="574566"/>
    <lineage>
        <taxon>Eukaryota</taxon>
        <taxon>Viridiplantae</taxon>
        <taxon>Chlorophyta</taxon>
        <taxon>core chlorophytes</taxon>
        <taxon>Trebouxiophyceae</taxon>
        <taxon>Trebouxiophyceae incertae sedis</taxon>
        <taxon>Coccomyxaceae</taxon>
        <taxon>Coccomyxa</taxon>
        <taxon>Coccomyxa subellipsoidea</taxon>
    </lineage>
</organism>
<keyword evidence="3" id="KW-1185">Reference proteome</keyword>
<feature type="compositionally biased region" description="Acidic residues" evidence="1">
    <location>
        <begin position="564"/>
        <end position="579"/>
    </location>
</feature>
<feature type="compositionally biased region" description="Basic and acidic residues" evidence="1">
    <location>
        <begin position="255"/>
        <end position="274"/>
    </location>
</feature>
<feature type="region of interest" description="Disordered" evidence="1">
    <location>
        <begin position="682"/>
        <end position="715"/>
    </location>
</feature>
<dbReference type="GeneID" id="17044565"/>
<feature type="compositionally biased region" description="Low complexity" evidence="1">
    <location>
        <begin position="1262"/>
        <end position="1305"/>
    </location>
</feature>
<dbReference type="KEGG" id="csl:COCSUDRAFT_46140"/>
<reference evidence="2 3" key="1">
    <citation type="journal article" date="2012" name="Genome Biol.">
        <title>The genome of the polar eukaryotic microalga coccomyxa subellipsoidea reveals traits of cold adaptation.</title>
        <authorList>
            <person name="Blanc G."/>
            <person name="Agarkova I."/>
            <person name="Grimwood J."/>
            <person name="Kuo A."/>
            <person name="Brueggeman A."/>
            <person name="Dunigan D."/>
            <person name="Gurnon J."/>
            <person name="Ladunga I."/>
            <person name="Lindquist E."/>
            <person name="Lucas S."/>
            <person name="Pangilinan J."/>
            <person name="Proschold T."/>
            <person name="Salamov A."/>
            <person name="Schmutz J."/>
            <person name="Weeks D."/>
            <person name="Yamada T."/>
            <person name="Claverie J.M."/>
            <person name="Grigoriev I."/>
            <person name="Van Etten J."/>
            <person name="Lomsadze A."/>
            <person name="Borodovsky M."/>
        </authorList>
    </citation>
    <scope>NUCLEOTIDE SEQUENCE [LARGE SCALE GENOMIC DNA]</scope>
    <source>
        <strain evidence="2 3">C-169</strain>
    </source>
</reference>
<feature type="compositionally biased region" description="Low complexity" evidence="1">
    <location>
        <begin position="1232"/>
        <end position="1245"/>
    </location>
</feature>
<feature type="region of interest" description="Disordered" evidence="1">
    <location>
        <begin position="36"/>
        <end position="131"/>
    </location>
</feature>
<feature type="region of interest" description="Disordered" evidence="1">
    <location>
        <begin position="552"/>
        <end position="659"/>
    </location>
</feature>
<dbReference type="OrthoDB" id="6162375at2759"/>
<dbReference type="EMBL" id="AGSI01000002">
    <property type="protein sequence ID" value="EIE26555.1"/>
    <property type="molecule type" value="Genomic_DNA"/>
</dbReference>
<comment type="caution">
    <text evidence="2">The sequence shown here is derived from an EMBL/GenBank/DDBJ whole genome shotgun (WGS) entry which is preliminary data.</text>
</comment>
<feature type="compositionally biased region" description="Polar residues" evidence="1">
    <location>
        <begin position="48"/>
        <end position="57"/>
    </location>
</feature>
<feature type="compositionally biased region" description="Low complexity" evidence="1">
    <location>
        <begin position="646"/>
        <end position="655"/>
    </location>
</feature>
<feature type="compositionally biased region" description="Polar residues" evidence="1">
    <location>
        <begin position="336"/>
        <end position="352"/>
    </location>
</feature>
<feature type="compositionally biased region" description="Polar residues" evidence="1">
    <location>
        <begin position="980"/>
        <end position="998"/>
    </location>
</feature>
<evidence type="ECO:0000256" key="1">
    <source>
        <dbReference type="SAM" id="MobiDB-lite"/>
    </source>
</evidence>
<dbReference type="eggNOG" id="KOG0845">
    <property type="taxonomic scope" value="Eukaryota"/>
</dbReference>
<protein>
    <submittedName>
        <fullName evidence="2">Uncharacterized protein</fullName>
    </submittedName>
</protein>
<accession>I0Z7D6</accession>
<feature type="region of interest" description="Disordered" evidence="1">
    <location>
        <begin position="1232"/>
        <end position="1346"/>
    </location>
</feature>
<feature type="region of interest" description="Disordered" evidence="1">
    <location>
        <begin position="336"/>
        <end position="362"/>
    </location>
</feature>
<feature type="compositionally biased region" description="Basic residues" evidence="1">
    <location>
        <begin position="1335"/>
        <end position="1346"/>
    </location>
</feature>
<feature type="region of interest" description="Disordered" evidence="1">
    <location>
        <begin position="962"/>
        <end position="1003"/>
    </location>
</feature>
<feature type="compositionally biased region" description="Polar residues" evidence="1">
    <location>
        <begin position="66"/>
        <end position="79"/>
    </location>
</feature>